<dbReference type="Pfam" id="PF02467">
    <property type="entry name" value="Whib"/>
    <property type="match status" value="1"/>
</dbReference>
<evidence type="ECO:0000313" key="15">
    <source>
        <dbReference type="Proteomes" id="UP001595858"/>
    </source>
</evidence>
<evidence type="ECO:0000256" key="2">
    <source>
        <dbReference type="ARBA" id="ARBA00006597"/>
    </source>
</evidence>
<comment type="subcellular location">
    <subcellularLocation>
        <location evidence="1 12">Cytoplasm</location>
    </subcellularLocation>
</comment>
<feature type="binding site" evidence="12">
    <location>
        <position position="58"/>
    </location>
    <ligand>
        <name>[4Fe-4S] cluster</name>
        <dbReference type="ChEBI" id="CHEBI:49883"/>
    </ligand>
</feature>
<dbReference type="PROSITE" id="PS51674">
    <property type="entry name" value="4FE4S_WBL"/>
    <property type="match status" value="1"/>
</dbReference>
<evidence type="ECO:0000256" key="3">
    <source>
        <dbReference type="ARBA" id="ARBA00022485"/>
    </source>
</evidence>
<dbReference type="EMBL" id="JBHSIY010000028">
    <property type="protein sequence ID" value="MFC4869286.1"/>
    <property type="molecule type" value="Genomic_DNA"/>
</dbReference>
<evidence type="ECO:0000256" key="9">
    <source>
        <dbReference type="ARBA" id="ARBA00023125"/>
    </source>
</evidence>
<accession>A0ABV9SSH0</accession>
<comment type="cofactor">
    <cofactor evidence="12">
        <name>[4Fe-4S] cluster</name>
        <dbReference type="ChEBI" id="CHEBI:49883"/>
    </cofactor>
    <text evidence="12">Binds 1 [4Fe-4S] cluster per subunit. Following nitrosylation of the [4Fe-4S] cluster binds 1 [4Fe-8(NO)] cluster per subunit.</text>
</comment>
<evidence type="ECO:0000256" key="7">
    <source>
        <dbReference type="ARBA" id="ARBA00023014"/>
    </source>
</evidence>
<keyword evidence="11 12" id="KW-0804">Transcription</keyword>
<comment type="PTM">
    <text evidence="12">The Fe-S cluster can be nitrosylated by nitric oxide (NO).</text>
</comment>
<evidence type="ECO:0000256" key="1">
    <source>
        <dbReference type="ARBA" id="ARBA00004496"/>
    </source>
</evidence>
<comment type="similarity">
    <text evidence="2 12">Belongs to the WhiB family.</text>
</comment>
<keyword evidence="6 12" id="KW-0408">Iron</keyword>
<keyword evidence="4 12" id="KW-0963">Cytoplasm</keyword>
<dbReference type="RefSeq" id="WP_344142946.1">
    <property type="nucleotide sequence ID" value="NZ_BAAAQI010000006.1"/>
</dbReference>
<evidence type="ECO:0000256" key="6">
    <source>
        <dbReference type="ARBA" id="ARBA00023004"/>
    </source>
</evidence>
<keyword evidence="15" id="KW-1185">Reference proteome</keyword>
<protein>
    <recommendedName>
        <fullName evidence="12">Transcriptional regulator WhiB</fullName>
    </recommendedName>
</protein>
<reference evidence="15" key="1">
    <citation type="journal article" date="2019" name="Int. J. Syst. Evol. Microbiol.">
        <title>The Global Catalogue of Microorganisms (GCM) 10K type strain sequencing project: providing services to taxonomists for standard genome sequencing and annotation.</title>
        <authorList>
            <consortium name="The Broad Institute Genomics Platform"/>
            <consortium name="The Broad Institute Genome Sequencing Center for Infectious Disease"/>
            <person name="Wu L."/>
            <person name="Ma J."/>
        </authorList>
    </citation>
    <scope>NUCLEOTIDE SEQUENCE [LARGE SCALE GENOMIC DNA]</scope>
    <source>
        <strain evidence="15">CGMCC 4.7304</strain>
    </source>
</reference>
<evidence type="ECO:0000256" key="12">
    <source>
        <dbReference type="HAMAP-Rule" id="MF_01479"/>
    </source>
</evidence>
<comment type="caution">
    <text evidence="14">The sequence shown here is derived from an EMBL/GenBank/DDBJ whole genome shotgun (WGS) entry which is preliminary data.</text>
</comment>
<dbReference type="HAMAP" id="MF_01479">
    <property type="entry name" value="WhiB"/>
    <property type="match status" value="1"/>
</dbReference>
<comment type="function">
    <text evidence="12">Acts as a transcriptional regulator. Probably redox-responsive. The apo- but not holo-form probably binds DNA.</text>
</comment>
<proteinExistence type="inferred from homology"/>
<keyword evidence="3 12" id="KW-0004">4Fe-4S</keyword>
<gene>
    <name evidence="12" type="primary">whiB</name>
    <name evidence="14" type="ORF">ACFPCZ_21850</name>
</gene>
<name>A0ABV9SSH0_9ACTN</name>
<keyword evidence="8 12" id="KW-0805">Transcription regulation</keyword>
<evidence type="ECO:0000256" key="11">
    <source>
        <dbReference type="ARBA" id="ARBA00023163"/>
    </source>
</evidence>
<feature type="binding site" evidence="12">
    <location>
        <position position="61"/>
    </location>
    <ligand>
        <name>[4Fe-4S] cluster</name>
        <dbReference type="ChEBI" id="CHEBI:49883"/>
    </ligand>
</feature>
<keyword evidence="7 12" id="KW-0411">Iron-sulfur</keyword>
<evidence type="ECO:0000259" key="13">
    <source>
        <dbReference type="PROSITE" id="PS51674"/>
    </source>
</evidence>
<feature type="domain" description="4Fe-4S Wbl-type" evidence="13">
    <location>
        <begin position="27"/>
        <end position="91"/>
    </location>
</feature>
<evidence type="ECO:0000313" key="14">
    <source>
        <dbReference type="EMBL" id="MFC4869286.1"/>
    </source>
</evidence>
<dbReference type="InterPro" id="IPR034768">
    <property type="entry name" value="4FE4S_WBL"/>
</dbReference>
<dbReference type="Proteomes" id="UP001595858">
    <property type="component" value="Unassembled WGS sequence"/>
</dbReference>
<organism evidence="14 15">
    <name type="scientific">Streptomonospora arabica</name>
    <dbReference type="NCBI Taxonomy" id="412417"/>
    <lineage>
        <taxon>Bacteria</taxon>
        <taxon>Bacillati</taxon>
        <taxon>Actinomycetota</taxon>
        <taxon>Actinomycetes</taxon>
        <taxon>Streptosporangiales</taxon>
        <taxon>Nocardiopsidaceae</taxon>
        <taxon>Streptomonospora</taxon>
    </lineage>
</organism>
<keyword evidence="10 12" id="KW-1015">Disulfide bond</keyword>
<evidence type="ECO:0000256" key="5">
    <source>
        <dbReference type="ARBA" id="ARBA00022723"/>
    </source>
</evidence>
<feature type="binding site" evidence="12">
    <location>
        <position position="67"/>
    </location>
    <ligand>
        <name>[4Fe-4S] cluster</name>
        <dbReference type="ChEBI" id="CHEBI:49883"/>
    </ligand>
</feature>
<sequence>MTGYRASEPGTVRLAARSRWDWAQHAGCAGESLELFFGPDGERQPEREQREAKAKEICQACPVRPACADYAIAANQKHGTWGGYTPEERVTIRRSRMRRAQAGRAAA</sequence>
<evidence type="ECO:0000256" key="4">
    <source>
        <dbReference type="ARBA" id="ARBA00022490"/>
    </source>
</evidence>
<evidence type="ECO:0000256" key="10">
    <source>
        <dbReference type="ARBA" id="ARBA00023157"/>
    </source>
</evidence>
<feature type="binding site" evidence="12">
    <location>
        <position position="28"/>
    </location>
    <ligand>
        <name>[4Fe-4S] cluster</name>
        <dbReference type="ChEBI" id="CHEBI:49883"/>
    </ligand>
</feature>
<dbReference type="PANTHER" id="PTHR38839">
    <property type="entry name" value="TRANSCRIPTIONAL REGULATOR WHID-RELATED"/>
    <property type="match status" value="1"/>
</dbReference>
<dbReference type="PANTHER" id="PTHR38839:SF5">
    <property type="entry name" value="TRANSCRIPTIONAL REGULATOR WHID"/>
    <property type="match status" value="1"/>
</dbReference>
<evidence type="ECO:0000256" key="8">
    <source>
        <dbReference type="ARBA" id="ARBA00023015"/>
    </source>
</evidence>
<keyword evidence="9 12" id="KW-0238">DNA-binding</keyword>
<dbReference type="InterPro" id="IPR003482">
    <property type="entry name" value="Whib"/>
</dbReference>
<keyword evidence="5 12" id="KW-0479">Metal-binding</keyword>
<comment type="PTM">
    <text evidence="12">Upon Fe-S cluster removal intramolecular disulfide bonds are formed.</text>
</comment>